<protein>
    <recommendedName>
        <fullName evidence="4">Secreted protein</fullName>
    </recommendedName>
</protein>
<feature type="chain" id="PRO_5042513248" description="Secreted protein" evidence="1">
    <location>
        <begin position="21"/>
        <end position="373"/>
    </location>
</feature>
<gene>
    <name evidence="2" type="ORF">U4I38_01450</name>
</gene>
<comment type="caution">
    <text evidence="2">The sequence shown here is derived from an EMBL/GenBank/DDBJ whole genome shotgun (WGS) entry which is preliminary data.</text>
</comment>
<evidence type="ECO:0000313" key="3">
    <source>
        <dbReference type="Proteomes" id="UP001288387"/>
    </source>
</evidence>
<evidence type="ECO:0000256" key="1">
    <source>
        <dbReference type="SAM" id="SignalP"/>
    </source>
</evidence>
<dbReference type="EMBL" id="JAXRVB010000001">
    <property type="protein sequence ID" value="MDZ5763128.1"/>
    <property type="molecule type" value="Genomic_DNA"/>
</dbReference>
<feature type="signal peptide" evidence="1">
    <location>
        <begin position="1"/>
        <end position="20"/>
    </location>
</feature>
<evidence type="ECO:0000313" key="2">
    <source>
        <dbReference type="EMBL" id="MDZ5763128.1"/>
    </source>
</evidence>
<dbReference type="AlphaFoldDB" id="A0AAJ2THV4"/>
<accession>A0AAJ2THV4</accession>
<sequence length="373" mass="39802">MRLLSLLPALLLFAALPVAAGALHCGEYRSTDGDMALVFTTPSTGYRHDDGSEPQPLWVDRSAAQTRLVMLDDGVAEPIRISADGQRIEDEGVVVYTLRQSRACAVEPSAMDGSCRAAGSHCIARLPTASPGHAQRACSEGVGAGCSSLLRQLRDGVAAGGSDDTDAVRFERPPVCREHTPGHDLQACEALTDDALGAAMQLVDERLQREDEDTLESSLPAAARNHLQQLCLQHRNGRFCTEVAEQQLIARDPALAVQALQVVCDSGRISACQRTAPLQALGADLRLVPAQQVPCGRYQAADGVIDMLDFGDGGRARLHDGAIHLQQNSETRVLRRLGNGDLLGMDAQTGYQRYQPVPGTAQCTPPREGDGSP</sequence>
<dbReference type="RefSeq" id="WP_099551777.1">
    <property type="nucleotide sequence ID" value="NZ_JAEDWU010000010.1"/>
</dbReference>
<proteinExistence type="predicted"/>
<reference evidence="2" key="1">
    <citation type="submission" date="2023-12" db="EMBL/GenBank/DDBJ databases">
        <title>'Antibacterial potential of Stenotrophomonas maltophilia cystic fibrosis isolates' (manuscript under preparation).</title>
        <authorList>
            <person name="Crisan C.V."/>
            <person name="Pettis M."/>
            <person name="Goldberg J.B."/>
        </authorList>
    </citation>
    <scope>NUCLEOTIDE SEQUENCE</scope>
    <source>
        <strain evidence="2">CCV129</strain>
    </source>
</reference>
<organism evidence="2 3">
    <name type="scientific">Stenotrophomonas maltophilia</name>
    <name type="common">Pseudomonas maltophilia</name>
    <name type="synonym">Xanthomonas maltophilia</name>
    <dbReference type="NCBI Taxonomy" id="40324"/>
    <lineage>
        <taxon>Bacteria</taxon>
        <taxon>Pseudomonadati</taxon>
        <taxon>Pseudomonadota</taxon>
        <taxon>Gammaproteobacteria</taxon>
        <taxon>Lysobacterales</taxon>
        <taxon>Lysobacteraceae</taxon>
        <taxon>Stenotrophomonas</taxon>
        <taxon>Stenotrophomonas maltophilia group</taxon>
    </lineage>
</organism>
<evidence type="ECO:0008006" key="4">
    <source>
        <dbReference type="Google" id="ProtNLM"/>
    </source>
</evidence>
<dbReference type="Proteomes" id="UP001288387">
    <property type="component" value="Unassembled WGS sequence"/>
</dbReference>
<keyword evidence="1" id="KW-0732">Signal</keyword>
<name>A0AAJ2THV4_STEMA</name>